<protein>
    <submittedName>
        <fullName evidence="7">4-hydroxyphenylpyruvate dioxygenase</fullName>
        <ecNumber evidence="7">1.13.11.27</ecNumber>
    </submittedName>
</protein>
<dbReference type="Proteomes" id="UP000019146">
    <property type="component" value="Chromosome 1"/>
</dbReference>
<name>A0A0P0R729_9BURK</name>
<dbReference type="EC" id="1.13.11.27" evidence="7"/>
<evidence type="ECO:0000256" key="5">
    <source>
        <dbReference type="PIRSR" id="PIRSR009283-1"/>
    </source>
</evidence>
<keyword evidence="2 5" id="KW-0479">Metal-binding</keyword>
<dbReference type="Gene3D" id="3.10.180.10">
    <property type="entry name" value="2,3-Dihydroxybiphenyl 1,2-Dioxygenase, domain 1"/>
    <property type="match status" value="2"/>
</dbReference>
<keyword evidence="7" id="KW-0670">Pyruvate</keyword>
<dbReference type="AlphaFoldDB" id="A0A0P0R729"/>
<keyword evidence="4 5" id="KW-0408">Iron</keyword>
<dbReference type="Pfam" id="PF14696">
    <property type="entry name" value="Glyoxalase_5"/>
    <property type="match status" value="1"/>
</dbReference>
<organism evidence="7 8">
    <name type="scientific">Paraburkholderia caribensis MBA4</name>
    <dbReference type="NCBI Taxonomy" id="1323664"/>
    <lineage>
        <taxon>Bacteria</taxon>
        <taxon>Pseudomonadati</taxon>
        <taxon>Pseudomonadota</taxon>
        <taxon>Betaproteobacteria</taxon>
        <taxon>Burkholderiales</taxon>
        <taxon>Burkholderiaceae</taxon>
        <taxon>Paraburkholderia</taxon>
    </lineage>
</organism>
<dbReference type="GeneID" id="69967986"/>
<dbReference type="InterPro" id="IPR041735">
    <property type="entry name" value="4OHPhenylPyrv_dOase_C"/>
</dbReference>
<keyword evidence="7" id="KW-0223">Dioxygenase</keyword>
<dbReference type="CDD" id="cd07250">
    <property type="entry name" value="HPPD_C_like"/>
    <property type="match status" value="1"/>
</dbReference>
<evidence type="ECO:0000256" key="3">
    <source>
        <dbReference type="ARBA" id="ARBA00022737"/>
    </source>
</evidence>
<dbReference type="RefSeq" id="WP_035991652.1">
    <property type="nucleotide sequence ID" value="NZ_CP012746.1"/>
</dbReference>
<feature type="domain" description="VOC" evidence="6">
    <location>
        <begin position="14"/>
        <end position="131"/>
    </location>
</feature>
<dbReference type="InterPro" id="IPR004360">
    <property type="entry name" value="Glyas_Fos-R_dOase_dom"/>
</dbReference>
<feature type="binding site" evidence="5">
    <location>
        <position position="329"/>
    </location>
    <ligand>
        <name>Fe cation</name>
        <dbReference type="ChEBI" id="CHEBI:24875"/>
    </ligand>
</feature>
<evidence type="ECO:0000256" key="2">
    <source>
        <dbReference type="ARBA" id="ARBA00022723"/>
    </source>
</evidence>
<dbReference type="Pfam" id="PF00903">
    <property type="entry name" value="Glyoxalase"/>
    <property type="match status" value="1"/>
</dbReference>
<keyword evidence="7" id="KW-0560">Oxidoreductase</keyword>
<evidence type="ECO:0000256" key="1">
    <source>
        <dbReference type="ARBA" id="ARBA00005877"/>
    </source>
</evidence>
<evidence type="ECO:0000313" key="7">
    <source>
        <dbReference type="EMBL" id="ALL63761.1"/>
    </source>
</evidence>
<sequence>MKVPTWENPVGTDGFEFIEYTAPDPVALGKLFERMGFTAIAKHRHKNVTLYRQGEINFIVNGEPDSFAQRFARLHGPSICAIAFRVQDAAKAYQRALELGAWGFDNKTGPMELNIPAIKGIGDSLIYFVDRWRGKNGAAPNSIGDINIYDVDFEPIPGANPNPVGHGLTYIDHLTHNVHRGRMQEWAEFYERLFNFREVRYFDIEGKVTGVKSKAMTSPCGKIRIPINEEGSETAGQIQEYLDAYHGEGIQHIALGTNDIYETVDGLRGANISLLDTIDTYYELVDRRVPNHGEPLDELRKRKILIDGAREDLLLQIFTENQIGPIFFEIIQRKGNQGFGEGNFKALFESIELDQIRRGVVQDKA</sequence>
<dbReference type="GO" id="GO:0046872">
    <property type="term" value="F:metal ion binding"/>
    <property type="evidence" value="ECO:0007669"/>
    <property type="project" value="UniProtKB-KW"/>
</dbReference>
<feature type="binding site" evidence="5">
    <location>
        <position position="173"/>
    </location>
    <ligand>
        <name>Fe cation</name>
        <dbReference type="ChEBI" id="CHEBI:24875"/>
    </ligand>
</feature>
<dbReference type="InterPro" id="IPR037523">
    <property type="entry name" value="VOC_core"/>
</dbReference>
<dbReference type="CDD" id="cd08342">
    <property type="entry name" value="HPPD_N_like"/>
    <property type="match status" value="1"/>
</dbReference>
<keyword evidence="3" id="KW-0677">Repeat</keyword>
<accession>A0A0P0R729</accession>
<dbReference type="PROSITE" id="PS51819">
    <property type="entry name" value="VOC"/>
    <property type="match status" value="2"/>
</dbReference>
<dbReference type="PANTHER" id="PTHR11959">
    <property type="entry name" value="4-HYDROXYPHENYLPYRUVATE DIOXYGENASE"/>
    <property type="match status" value="1"/>
</dbReference>
<dbReference type="InterPro" id="IPR029068">
    <property type="entry name" value="Glyas_Bleomycin-R_OHBP_Dase"/>
</dbReference>
<evidence type="ECO:0000256" key="4">
    <source>
        <dbReference type="ARBA" id="ARBA00023004"/>
    </source>
</evidence>
<evidence type="ECO:0000259" key="6">
    <source>
        <dbReference type="PROSITE" id="PS51819"/>
    </source>
</evidence>
<dbReference type="PIRSF" id="PIRSF009283">
    <property type="entry name" value="HPP_dOase"/>
    <property type="match status" value="1"/>
</dbReference>
<feature type="binding site" evidence="5">
    <location>
        <position position="252"/>
    </location>
    <ligand>
        <name>Fe cation</name>
        <dbReference type="ChEBI" id="CHEBI:24875"/>
    </ligand>
</feature>
<proteinExistence type="inferred from homology"/>
<evidence type="ECO:0000313" key="8">
    <source>
        <dbReference type="Proteomes" id="UP000019146"/>
    </source>
</evidence>
<dbReference type="SUPFAM" id="SSF54593">
    <property type="entry name" value="Glyoxalase/Bleomycin resistance protein/Dihydroxybiphenyl dioxygenase"/>
    <property type="match status" value="1"/>
</dbReference>
<dbReference type="FunFam" id="3.10.180.10:FF:000007">
    <property type="entry name" value="4-hydroxyphenylpyruvate dioxygenase"/>
    <property type="match status" value="1"/>
</dbReference>
<feature type="domain" description="VOC" evidence="6">
    <location>
        <begin position="170"/>
        <end position="320"/>
    </location>
</feature>
<gene>
    <name evidence="7" type="ORF">K788_0007224</name>
</gene>
<dbReference type="EMBL" id="CP012746">
    <property type="protein sequence ID" value="ALL63761.1"/>
    <property type="molecule type" value="Genomic_DNA"/>
</dbReference>
<dbReference type="InterPro" id="IPR005956">
    <property type="entry name" value="4OHPhenylPyrv_dOase"/>
</dbReference>
<dbReference type="PANTHER" id="PTHR11959:SF1">
    <property type="entry name" value="4-HYDROXYPHENYLPYRUVATE DIOXYGENASE"/>
    <property type="match status" value="1"/>
</dbReference>
<reference evidence="7 8" key="1">
    <citation type="journal article" date="2014" name="Genome Announc.">
        <title>Draft Genome Sequence of the Haloacid-Degrading Burkholderia caribensis Strain MBA4.</title>
        <authorList>
            <person name="Pan Y."/>
            <person name="Kong K.F."/>
            <person name="Tsang J.S."/>
        </authorList>
    </citation>
    <scope>NUCLEOTIDE SEQUENCE [LARGE SCALE GENOMIC DNA]</scope>
    <source>
        <strain evidence="7 8">MBA4</strain>
    </source>
</reference>
<dbReference type="NCBIfam" id="TIGR01263">
    <property type="entry name" value="4HPPD"/>
    <property type="match status" value="1"/>
</dbReference>
<comment type="similarity">
    <text evidence="1">Belongs to the 4HPPD family.</text>
</comment>
<dbReference type="InterPro" id="IPR041736">
    <property type="entry name" value="4OHPhenylPyrv_dOase_N"/>
</dbReference>
<dbReference type="KEGG" id="bcai:K788_0007224"/>
<comment type="cofactor">
    <cofactor evidence="5">
        <name>Fe cation</name>
        <dbReference type="ChEBI" id="CHEBI:24875"/>
    </cofactor>
    <text evidence="5">Binds 1 Fe cation per subunit.</text>
</comment>
<dbReference type="GO" id="GO:0006572">
    <property type="term" value="P:L-tyrosine catabolic process"/>
    <property type="evidence" value="ECO:0007669"/>
    <property type="project" value="TreeGrafter"/>
</dbReference>
<dbReference type="GO" id="GO:0003868">
    <property type="term" value="F:4-hydroxyphenylpyruvate dioxygenase activity"/>
    <property type="evidence" value="ECO:0007669"/>
    <property type="project" value="UniProtKB-EC"/>
</dbReference>